<proteinExistence type="predicted"/>
<evidence type="ECO:0000256" key="1">
    <source>
        <dbReference type="SAM" id="MobiDB-lite"/>
    </source>
</evidence>
<evidence type="ECO:0000313" key="2">
    <source>
        <dbReference type="EMBL" id="KAF5192490.1"/>
    </source>
</evidence>
<reference evidence="2 3" key="1">
    <citation type="submission" date="2020-06" db="EMBL/GenBank/DDBJ databases">
        <title>Transcriptomic and genomic resources for Thalictrum thalictroides and T. hernandezii: Facilitating candidate gene discovery in an emerging model plant lineage.</title>
        <authorList>
            <person name="Arias T."/>
            <person name="Riano-Pachon D.M."/>
            <person name="Di Stilio V.S."/>
        </authorList>
    </citation>
    <scope>NUCLEOTIDE SEQUENCE [LARGE SCALE GENOMIC DNA]</scope>
    <source>
        <strain evidence="3">cv. WT478/WT964</strain>
        <tissue evidence="2">Leaves</tissue>
    </source>
</reference>
<keyword evidence="3" id="KW-1185">Reference proteome</keyword>
<gene>
    <name evidence="2" type="ORF">FRX31_017922</name>
</gene>
<dbReference type="OrthoDB" id="2272416at2759"/>
<organism evidence="2 3">
    <name type="scientific">Thalictrum thalictroides</name>
    <name type="common">Rue-anemone</name>
    <name type="synonym">Anemone thalictroides</name>
    <dbReference type="NCBI Taxonomy" id="46969"/>
    <lineage>
        <taxon>Eukaryota</taxon>
        <taxon>Viridiplantae</taxon>
        <taxon>Streptophyta</taxon>
        <taxon>Embryophyta</taxon>
        <taxon>Tracheophyta</taxon>
        <taxon>Spermatophyta</taxon>
        <taxon>Magnoliopsida</taxon>
        <taxon>Ranunculales</taxon>
        <taxon>Ranunculaceae</taxon>
        <taxon>Thalictroideae</taxon>
        <taxon>Thalictrum</taxon>
    </lineage>
</organism>
<protein>
    <submittedName>
        <fullName evidence="2">Uncharacterized protein</fullName>
    </submittedName>
</protein>
<feature type="region of interest" description="Disordered" evidence="1">
    <location>
        <begin position="60"/>
        <end position="100"/>
    </location>
</feature>
<evidence type="ECO:0000313" key="3">
    <source>
        <dbReference type="Proteomes" id="UP000554482"/>
    </source>
</evidence>
<comment type="caution">
    <text evidence="2">The sequence shown here is derived from an EMBL/GenBank/DDBJ whole genome shotgun (WGS) entry which is preliminary data.</text>
</comment>
<name>A0A7J6W7I7_THATH</name>
<dbReference type="AlphaFoldDB" id="A0A7J6W7I7"/>
<sequence length="100" mass="12162">MVLIEVQKQEFAPHMVDTVEMRNQCFIKGLGHYVSKQLILFGHEPFDKVQNFNMKYEDKEQEFRVEKSKKSDDRSRDRNRHKPYDPNFIGRRLDNYPERN</sequence>
<dbReference type="Proteomes" id="UP000554482">
    <property type="component" value="Unassembled WGS sequence"/>
</dbReference>
<dbReference type="EMBL" id="JABWDY010021264">
    <property type="protein sequence ID" value="KAF5192490.1"/>
    <property type="molecule type" value="Genomic_DNA"/>
</dbReference>
<accession>A0A7J6W7I7</accession>
<feature type="compositionally biased region" description="Basic and acidic residues" evidence="1">
    <location>
        <begin position="60"/>
        <end position="76"/>
    </location>
</feature>
<feature type="compositionally biased region" description="Basic and acidic residues" evidence="1">
    <location>
        <begin position="91"/>
        <end position="100"/>
    </location>
</feature>